<evidence type="ECO:0000313" key="2">
    <source>
        <dbReference type="Proteomes" id="UP000245647"/>
    </source>
</evidence>
<name>A0A2U2PH70_9SPHI</name>
<accession>A0A2U2PH70</accession>
<evidence type="ECO:0000313" key="1">
    <source>
        <dbReference type="EMBL" id="PWG80469.1"/>
    </source>
</evidence>
<dbReference type="EMBL" id="QEAS01000009">
    <property type="protein sequence ID" value="PWG80469.1"/>
    <property type="molecule type" value="Genomic_DNA"/>
</dbReference>
<protein>
    <submittedName>
        <fullName evidence="1">Uncharacterized protein</fullName>
    </submittedName>
</protein>
<dbReference type="Proteomes" id="UP000245647">
    <property type="component" value="Unassembled WGS sequence"/>
</dbReference>
<sequence length="68" mass="8135">MCRFSANYHLLLKNNNTNKSRKMRECFWFEAHELSKGWTIDLDKSGFFKKKLFRMSLNKCIIAPNFNA</sequence>
<comment type="caution">
    <text evidence="1">The sequence shown here is derived from an EMBL/GenBank/DDBJ whole genome shotgun (WGS) entry which is preliminary data.</text>
</comment>
<reference evidence="1 2" key="1">
    <citation type="submission" date="2018-04" db="EMBL/GenBank/DDBJ databases">
        <title>Pedobacter chongqingensis sp. nov., isolated from a rottenly hemp rope.</title>
        <authorList>
            <person name="Cai Y."/>
        </authorList>
    </citation>
    <scope>NUCLEOTIDE SEQUENCE [LARGE SCALE GENOMIC DNA]</scope>
    <source>
        <strain evidence="1 2">FJ4-8</strain>
    </source>
</reference>
<keyword evidence="2" id="KW-1185">Reference proteome</keyword>
<proteinExistence type="predicted"/>
<gene>
    <name evidence="1" type="ORF">DDR33_12795</name>
</gene>
<organism evidence="1 2">
    <name type="scientific">Pararcticibacter amylolyticus</name>
    <dbReference type="NCBI Taxonomy" id="2173175"/>
    <lineage>
        <taxon>Bacteria</taxon>
        <taxon>Pseudomonadati</taxon>
        <taxon>Bacteroidota</taxon>
        <taxon>Sphingobacteriia</taxon>
        <taxon>Sphingobacteriales</taxon>
        <taxon>Sphingobacteriaceae</taxon>
        <taxon>Pararcticibacter</taxon>
    </lineage>
</organism>
<dbReference type="AlphaFoldDB" id="A0A2U2PH70"/>